<protein>
    <submittedName>
        <fullName evidence="2">Uncharacterized protein</fullName>
    </submittedName>
</protein>
<feature type="region of interest" description="Disordered" evidence="1">
    <location>
        <begin position="1"/>
        <end position="20"/>
    </location>
</feature>
<dbReference type="EMBL" id="JAFKMG010000973">
    <property type="protein sequence ID" value="MBN8799836.1"/>
    <property type="molecule type" value="Genomic_DNA"/>
</dbReference>
<dbReference type="AlphaFoldDB" id="A0A9D8L2J2"/>
<comment type="caution">
    <text evidence="2">The sequence shown here is derived from an EMBL/GenBank/DDBJ whole genome shotgun (WGS) entry which is preliminary data.</text>
</comment>
<name>A0A9D8L2J2_9GAMM</name>
<sequence>MEAMFPGKWGRDNGKAPASPEGPLTIAGETWLVALKGLVPRQVAEGMAACMRAGLEWPPNPAKFRALCLGLPSLAQVEQEMRPGHDRSPFSVLVRSMIDLHAFNVADGYQQSRMISTAYDQAMRHVSAGGALPAAVPALVHEVPAAPVVSNRESAAAAMARAARELGFDGEAGA</sequence>
<proteinExistence type="predicted"/>
<gene>
    <name evidence="2" type="ORF">J0H45_10875</name>
</gene>
<evidence type="ECO:0000313" key="2">
    <source>
        <dbReference type="EMBL" id="MBN8799836.1"/>
    </source>
</evidence>
<organism evidence="2 3">
    <name type="scientific">Stenotrophomonas nitritireducens</name>
    <dbReference type="NCBI Taxonomy" id="83617"/>
    <lineage>
        <taxon>Bacteria</taxon>
        <taxon>Pseudomonadati</taxon>
        <taxon>Pseudomonadota</taxon>
        <taxon>Gammaproteobacteria</taxon>
        <taxon>Lysobacterales</taxon>
        <taxon>Lysobacteraceae</taxon>
        <taxon>Stenotrophomonas</taxon>
    </lineage>
</organism>
<evidence type="ECO:0000313" key="3">
    <source>
        <dbReference type="Proteomes" id="UP000664815"/>
    </source>
</evidence>
<evidence type="ECO:0000256" key="1">
    <source>
        <dbReference type="SAM" id="MobiDB-lite"/>
    </source>
</evidence>
<accession>A0A9D8L2J2</accession>
<reference evidence="2" key="1">
    <citation type="submission" date="2021-02" db="EMBL/GenBank/DDBJ databases">
        <title>Thiocyanate and organic carbon inputs drive convergent selection for specific autotrophic Afipia and Thiobacillus strains within complex microbiomes.</title>
        <authorList>
            <person name="Huddy R.J."/>
            <person name="Sachdeva R."/>
            <person name="Kadzinga F."/>
            <person name="Kantor R.S."/>
            <person name="Harrison S.T.L."/>
            <person name="Banfield J.F."/>
        </authorList>
    </citation>
    <scope>NUCLEOTIDE SEQUENCE</scope>
    <source>
        <strain evidence="2">SCN18_10_11_15_R1_P_69_7</strain>
    </source>
</reference>
<dbReference type="Proteomes" id="UP000664815">
    <property type="component" value="Unassembled WGS sequence"/>
</dbReference>